<reference evidence="6 7" key="2">
    <citation type="journal article" date="2021" name="Genomics">
        <title>High-quality reference genome for Clonorchis sinensis.</title>
        <authorList>
            <person name="Young N.D."/>
            <person name="Stroehlein A.J."/>
            <person name="Kinkar L."/>
            <person name="Wang T."/>
            <person name="Sohn W.M."/>
            <person name="Chang B.C.H."/>
            <person name="Kaur P."/>
            <person name="Weisz D."/>
            <person name="Dudchenko O."/>
            <person name="Aiden E.L."/>
            <person name="Korhonen P.K."/>
            <person name="Gasser R.B."/>
        </authorList>
    </citation>
    <scope>NUCLEOTIDE SEQUENCE [LARGE SCALE GENOMIC DNA]</scope>
    <source>
        <strain evidence="6">Cs-k2</strain>
    </source>
</reference>
<gene>
    <name evidence="6" type="ORF">CSKR_111875</name>
</gene>
<sequence length="371" mass="41869">MLLSVLRRGIGMHHGDLIPLLKEVVEILFTKGLIKVLYATETFSMGLNMPARTVLFARTQKFDVRNYRLLTSAEYIQMSGRAGRRGKDDLGTVILMLDNHISSAEARTLLLGEPDRLDSAFYLTNNMVLTLLCVRHVSPEVMLQKSFYNFQNRSTEQFVKELESKLRDLSFPTDVDMKQLKSYVKLKEVLASANRDRRAVATESFLQPDRVAQAVHGLESQVSLNPLASRPDIDQLVDICTQRTLIEEELERARNVLDKRSAIFLELEARKRFLRRLDFCSELDALTFKGRVACEISSGDELMLTELMLDGFFSSLTPAQLAGVLSCFVVKKSFGKHQRTQLAPDMSKALATINASVISRCAIPPVFAVFR</sequence>
<dbReference type="InterPro" id="IPR001650">
    <property type="entry name" value="Helicase_C-like"/>
</dbReference>
<dbReference type="Proteomes" id="UP000286415">
    <property type="component" value="Unassembled WGS sequence"/>
</dbReference>
<dbReference type="InterPro" id="IPR048392">
    <property type="entry name" value="MTR4-like_stalk"/>
</dbReference>
<dbReference type="PROSITE" id="PS51194">
    <property type="entry name" value="HELICASE_CTER"/>
    <property type="match status" value="1"/>
</dbReference>
<evidence type="ECO:0000313" key="7">
    <source>
        <dbReference type="Proteomes" id="UP000286415"/>
    </source>
</evidence>
<evidence type="ECO:0000313" key="6">
    <source>
        <dbReference type="EMBL" id="KAG5446856.1"/>
    </source>
</evidence>
<dbReference type="GO" id="GO:0016787">
    <property type="term" value="F:hydrolase activity"/>
    <property type="evidence" value="ECO:0007669"/>
    <property type="project" value="UniProtKB-KW"/>
</dbReference>
<dbReference type="InterPro" id="IPR027417">
    <property type="entry name" value="P-loop_NTPase"/>
</dbReference>
<dbReference type="Pfam" id="PF00271">
    <property type="entry name" value="Helicase_C"/>
    <property type="match status" value="1"/>
</dbReference>
<dbReference type="InterPro" id="IPR050699">
    <property type="entry name" value="RNA-DNA_Helicase"/>
</dbReference>
<dbReference type="PANTHER" id="PTHR12131:SF7">
    <property type="entry name" value="EXOSOME RNA HELICASE MTR4"/>
    <property type="match status" value="1"/>
</dbReference>
<proteinExistence type="predicted"/>
<name>A0A8T1MDD9_CLOSI</name>
<dbReference type="Gene3D" id="3.40.50.300">
    <property type="entry name" value="P-loop containing nucleotide triphosphate hydrolases"/>
    <property type="match status" value="1"/>
</dbReference>
<evidence type="ECO:0000256" key="1">
    <source>
        <dbReference type="ARBA" id="ARBA00022741"/>
    </source>
</evidence>
<reference evidence="6 7" key="1">
    <citation type="journal article" date="2018" name="Biotechnol. Adv.">
        <title>Improved genomic resources and new bioinformatic workflow for the carcinogenic parasite Clonorchis sinensis: Biotechnological implications.</title>
        <authorList>
            <person name="Wang D."/>
            <person name="Korhonen P.K."/>
            <person name="Gasser R.B."/>
            <person name="Young N.D."/>
        </authorList>
    </citation>
    <scope>NUCLEOTIDE SEQUENCE [LARGE SCALE GENOMIC DNA]</scope>
    <source>
        <strain evidence="6">Cs-k2</strain>
    </source>
</reference>
<dbReference type="GO" id="GO:0005524">
    <property type="term" value="F:ATP binding"/>
    <property type="evidence" value="ECO:0007669"/>
    <property type="project" value="UniProtKB-KW"/>
</dbReference>
<dbReference type="Pfam" id="PF21408">
    <property type="entry name" value="MTR4-like_stalk"/>
    <property type="match status" value="1"/>
</dbReference>
<comment type="caution">
    <text evidence="6">The sequence shown here is derived from an EMBL/GenBank/DDBJ whole genome shotgun (WGS) entry which is preliminary data.</text>
</comment>
<dbReference type="Gene3D" id="1.10.3380.30">
    <property type="match status" value="1"/>
</dbReference>
<dbReference type="SMART" id="SM01142">
    <property type="entry name" value="DSHCT"/>
    <property type="match status" value="1"/>
</dbReference>
<dbReference type="GO" id="GO:0000460">
    <property type="term" value="P:maturation of 5.8S rRNA"/>
    <property type="evidence" value="ECO:0007669"/>
    <property type="project" value="TreeGrafter"/>
</dbReference>
<dbReference type="GO" id="GO:0005634">
    <property type="term" value="C:nucleus"/>
    <property type="evidence" value="ECO:0007669"/>
    <property type="project" value="TreeGrafter"/>
</dbReference>
<evidence type="ECO:0000256" key="3">
    <source>
        <dbReference type="ARBA" id="ARBA00022806"/>
    </source>
</evidence>
<evidence type="ECO:0000259" key="5">
    <source>
        <dbReference type="PROSITE" id="PS51194"/>
    </source>
</evidence>
<dbReference type="SMART" id="SM00490">
    <property type="entry name" value="HELICc"/>
    <property type="match status" value="1"/>
</dbReference>
<dbReference type="EMBL" id="NIRI02000042">
    <property type="protein sequence ID" value="KAG5446856.1"/>
    <property type="molecule type" value="Genomic_DNA"/>
</dbReference>
<keyword evidence="3 6" id="KW-0347">Helicase</keyword>
<organism evidence="6 7">
    <name type="scientific">Clonorchis sinensis</name>
    <name type="common">Chinese liver fluke</name>
    <dbReference type="NCBI Taxonomy" id="79923"/>
    <lineage>
        <taxon>Eukaryota</taxon>
        <taxon>Metazoa</taxon>
        <taxon>Spiralia</taxon>
        <taxon>Lophotrochozoa</taxon>
        <taxon>Platyhelminthes</taxon>
        <taxon>Trematoda</taxon>
        <taxon>Digenea</taxon>
        <taxon>Opisthorchiida</taxon>
        <taxon>Opisthorchiata</taxon>
        <taxon>Opisthorchiidae</taxon>
        <taxon>Clonorchis</taxon>
    </lineage>
</organism>
<dbReference type="PANTHER" id="PTHR12131">
    <property type="entry name" value="ATP-DEPENDENT RNA AND DNA HELICASE"/>
    <property type="match status" value="1"/>
</dbReference>
<protein>
    <submittedName>
        <fullName evidence="6">Exosome RNA helicase MTR4, variant 2</fullName>
    </submittedName>
</protein>
<dbReference type="Pfam" id="PF08148">
    <property type="entry name" value="DSHCT"/>
    <property type="match status" value="1"/>
</dbReference>
<dbReference type="CDD" id="cd18795">
    <property type="entry name" value="SF2_C_Ski2"/>
    <property type="match status" value="1"/>
</dbReference>
<dbReference type="SUPFAM" id="SSF52540">
    <property type="entry name" value="P-loop containing nucleoside triphosphate hydrolases"/>
    <property type="match status" value="1"/>
</dbReference>
<dbReference type="InterPro" id="IPR012961">
    <property type="entry name" value="Ski2/MTR4_C"/>
</dbReference>
<accession>A0A8T1MDD9</accession>
<dbReference type="OrthoDB" id="64767at2759"/>
<dbReference type="AlphaFoldDB" id="A0A8T1MDD9"/>
<evidence type="ECO:0000256" key="4">
    <source>
        <dbReference type="ARBA" id="ARBA00022840"/>
    </source>
</evidence>
<keyword evidence="7" id="KW-1185">Reference proteome</keyword>
<feature type="domain" description="Helicase C-terminal" evidence="5">
    <location>
        <begin position="1"/>
        <end position="135"/>
    </location>
</feature>
<keyword evidence="4" id="KW-0067">ATP-binding</keyword>
<keyword evidence="2" id="KW-0378">Hydrolase</keyword>
<evidence type="ECO:0000256" key="2">
    <source>
        <dbReference type="ARBA" id="ARBA00022801"/>
    </source>
</evidence>
<dbReference type="GO" id="GO:0004386">
    <property type="term" value="F:helicase activity"/>
    <property type="evidence" value="ECO:0007669"/>
    <property type="project" value="UniProtKB-KW"/>
</dbReference>
<keyword evidence="1" id="KW-0547">Nucleotide-binding</keyword>